<proteinExistence type="inferred from homology"/>
<dbReference type="GO" id="GO:0006108">
    <property type="term" value="P:malate metabolic process"/>
    <property type="evidence" value="ECO:0007669"/>
    <property type="project" value="TreeGrafter"/>
</dbReference>
<evidence type="ECO:0000256" key="5">
    <source>
        <dbReference type="PIRSR" id="PIRSR000106-1"/>
    </source>
</evidence>
<dbReference type="PANTHER" id="PTHR23406">
    <property type="entry name" value="MALIC ENZYME-RELATED"/>
    <property type="match status" value="1"/>
</dbReference>
<keyword evidence="3 7" id="KW-0479">Metal-binding</keyword>
<feature type="active site" description="Proton acceptor" evidence="5">
    <location>
        <position position="218"/>
    </location>
</feature>
<evidence type="ECO:0000256" key="1">
    <source>
        <dbReference type="ARBA" id="ARBA00001936"/>
    </source>
</evidence>
<evidence type="ECO:0000256" key="4">
    <source>
        <dbReference type="ARBA" id="ARBA00023002"/>
    </source>
</evidence>
<evidence type="ECO:0000259" key="10">
    <source>
        <dbReference type="SMART" id="SM01274"/>
    </source>
</evidence>
<keyword evidence="4 8" id="KW-0560">Oxidoreductase</keyword>
<feature type="active site" description="Proton donor" evidence="5">
    <location>
        <position position="147"/>
    </location>
</feature>
<evidence type="ECO:0000256" key="7">
    <source>
        <dbReference type="PIRSR" id="PIRSR000106-3"/>
    </source>
</evidence>
<dbReference type="NCBIfam" id="NF010052">
    <property type="entry name" value="PRK13529.1"/>
    <property type="match status" value="1"/>
</dbReference>
<evidence type="ECO:0000256" key="2">
    <source>
        <dbReference type="ARBA" id="ARBA00008785"/>
    </source>
</evidence>
<dbReference type="InterPro" id="IPR001891">
    <property type="entry name" value="Malic_OxRdtase"/>
</dbReference>
<feature type="domain" description="Malic enzyme N-terminal" evidence="10">
    <location>
        <begin position="124"/>
        <end position="304"/>
    </location>
</feature>
<dbReference type="GO" id="GO:0004471">
    <property type="term" value="F:malate dehydrogenase (decarboxylating) (NAD+) activity"/>
    <property type="evidence" value="ECO:0007669"/>
    <property type="project" value="TreeGrafter"/>
</dbReference>
<evidence type="ECO:0000256" key="6">
    <source>
        <dbReference type="PIRSR" id="PIRSR000106-2"/>
    </source>
</evidence>
<dbReference type="CDD" id="cd05312">
    <property type="entry name" value="NAD_bind_1_malic_enz"/>
    <property type="match status" value="1"/>
</dbReference>
<dbReference type="PIRSF" id="PIRSF000106">
    <property type="entry name" value="ME"/>
    <property type="match status" value="1"/>
</dbReference>
<dbReference type="SMART" id="SM01274">
    <property type="entry name" value="malic"/>
    <property type="match status" value="1"/>
</dbReference>
<dbReference type="Gene3D" id="3.40.50.720">
    <property type="entry name" value="NAD(P)-binding Rossmann-like Domain"/>
    <property type="match status" value="1"/>
</dbReference>
<dbReference type="Gene3D" id="3.40.50.10380">
    <property type="entry name" value="Malic enzyme, N-terminal domain"/>
    <property type="match status" value="1"/>
</dbReference>
<dbReference type="PRINTS" id="PR00072">
    <property type="entry name" value="MALOXRDTASE"/>
</dbReference>
<dbReference type="InterPro" id="IPR046346">
    <property type="entry name" value="Aminoacid_DH-like_N_sf"/>
</dbReference>
<feature type="domain" description="Malic enzyme NAD-binding" evidence="9">
    <location>
        <begin position="314"/>
        <end position="596"/>
    </location>
</feature>
<reference evidence="11" key="2">
    <citation type="submission" date="2023-02" db="EMBL/GenBank/DDBJ databases">
        <authorList>
            <consortium name="DOE Joint Genome Institute"/>
            <person name="Mondo S.J."/>
            <person name="Chang Y."/>
            <person name="Wang Y."/>
            <person name="Ahrendt S."/>
            <person name="Andreopoulos W."/>
            <person name="Barry K."/>
            <person name="Beard J."/>
            <person name="Benny G.L."/>
            <person name="Blankenship S."/>
            <person name="Bonito G."/>
            <person name="Cuomo C."/>
            <person name="Desiro A."/>
            <person name="Gervers K.A."/>
            <person name="Hundley H."/>
            <person name="Kuo A."/>
            <person name="LaButti K."/>
            <person name="Lang B.F."/>
            <person name="Lipzen A."/>
            <person name="O'Donnell K."/>
            <person name="Pangilinan J."/>
            <person name="Reynolds N."/>
            <person name="Sandor L."/>
            <person name="Smith M.W."/>
            <person name="Tsang A."/>
            <person name="Grigoriev I.V."/>
            <person name="Stajich J.E."/>
            <person name="Spatafora J.W."/>
        </authorList>
    </citation>
    <scope>NUCLEOTIDE SEQUENCE</scope>
    <source>
        <strain evidence="11">RSA 2281</strain>
    </source>
</reference>
<dbReference type="InterPro" id="IPR012302">
    <property type="entry name" value="Malic_NAD-bd"/>
</dbReference>
<evidence type="ECO:0000313" key="12">
    <source>
        <dbReference type="Proteomes" id="UP001209540"/>
    </source>
</evidence>
<comment type="similarity">
    <text evidence="2 8">Belongs to the malic enzymes family.</text>
</comment>
<comment type="cofactor">
    <cofactor evidence="1">
        <name>Mn(2+)</name>
        <dbReference type="ChEBI" id="CHEBI:29035"/>
    </cofactor>
</comment>
<dbReference type="GO" id="GO:0051287">
    <property type="term" value="F:NAD binding"/>
    <property type="evidence" value="ECO:0007669"/>
    <property type="project" value="InterPro"/>
</dbReference>
<feature type="binding site" evidence="6">
    <location>
        <position position="200"/>
    </location>
    <ligand>
        <name>(S)-malate</name>
        <dbReference type="ChEBI" id="CHEBI:15589"/>
    </ligand>
</feature>
<feature type="binding site" evidence="7">
    <location>
        <position position="290"/>
    </location>
    <ligand>
        <name>a divalent metal cation</name>
        <dbReference type="ChEBI" id="CHEBI:60240"/>
    </ligand>
</feature>
<dbReference type="PANTHER" id="PTHR23406:SF32">
    <property type="entry name" value="NADP-DEPENDENT MALIC ENZYME"/>
    <property type="match status" value="1"/>
</dbReference>
<evidence type="ECO:0000256" key="8">
    <source>
        <dbReference type="RuleBase" id="RU003426"/>
    </source>
</evidence>
<dbReference type="AlphaFoldDB" id="A0AAD5P7R1"/>
<comment type="caution">
    <text evidence="11">The sequence shown here is derived from an EMBL/GenBank/DDBJ whole genome shotgun (WGS) entry which is preliminary data.</text>
</comment>
<dbReference type="GO" id="GO:0005739">
    <property type="term" value="C:mitochondrion"/>
    <property type="evidence" value="ECO:0007669"/>
    <property type="project" value="TreeGrafter"/>
</dbReference>
<evidence type="ECO:0000313" key="11">
    <source>
        <dbReference type="EMBL" id="KAI9245361.1"/>
    </source>
</evidence>
<dbReference type="GO" id="GO:0046872">
    <property type="term" value="F:metal ion binding"/>
    <property type="evidence" value="ECO:0007669"/>
    <property type="project" value="UniProtKB-KW"/>
</dbReference>
<sequence length="632" mass="70003">MALASSRFLLRTQAHRATVKNHSNSIARTSTPLLHTQRSYYSPYRDPIRDKTVHMTLSRGVNVLHDPLLSKGTAFSIDERERLSIRGLVPPRCQEMDKQLLRVKRNLDGCDSPIDKFVFLAALQDRNETLFYKLVIEHLEELAGIIYTPTVGLASEKSHSIYRRSRGMYFSSQDRGNMSAMVYNWPHDEVDVIVVTDGSRVLGLGDLGANGMQIPIGKLSLYVAAGGIRPRAVLPVVLDVGTNNKTLLNDPLYLGMGHPRLDGEEYYSFVEEWVTAIMTRWPNVLIQFEDFKYPHAYNLLNKYRDRITCFNDDIQSTSAITLAGILAALKARGLSQEDLSNERIICVGAGSAGVGVCEGIIDCMVAQGKVKSREDAYRRIYMLDQHGLLGNSAVAAGDPSRIMQGPERVKGSLDERQLCYVKPDLPDRMNLEELIEQVKPTVLLGLTGIAGVFTEKAVRTMAQHNEKPVIFPLSNPDTHAECTAEQAFKWTDGRAIFASGSPFDDVQLPNGKIGRTNQCNNSYSFPVSTSSNSGVGLGVVISRASRVTPEMFLETARAIADIATPSQLKEGILFPGVSQLRNVSSKVATRVCEVAYQQGLAQKSLKEGEILGEFVEKSMYDPEYVPLVHHHQ</sequence>
<dbReference type="SUPFAM" id="SSF51735">
    <property type="entry name" value="NAD(P)-binding Rossmann-fold domains"/>
    <property type="match status" value="1"/>
</dbReference>
<name>A0AAD5P7R1_9FUNG</name>
<reference evidence="11" key="1">
    <citation type="journal article" date="2022" name="IScience">
        <title>Evolution of zygomycete secretomes and the origins of terrestrial fungal ecologies.</title>
        <authorList>
            <person name="Chang Y."/>
            <person name="Wang Y."/>
            <person name="Mondo S."/>
            <person name="Ahrendt S."/>
            <person name="Andreopoulos W."/>
            <person name="Barry K."/>
            <person name="Beard J."/>
            <person name="Benny G.L."/>
            <person name="Blankenship S."/>
            <person name="Bonito G."/>
            <person name="Cuomo C."/>
            <person name="Desiro A."/>
            <person name="Gervers K.A."/>
            <person name="Hundley H."/>
            <person name="Kuo A."/>
            <person name="LaButti K."/>
            <person name="Lang B.F."/>
            <person name="Lipzen A."/>
            <person name="O'Donnell K."/>
            <person name="Pangilinan J."/>
            <person name="Reynolds N."/>
            <person name="Sandor L."/>
            <person name="Smith M.E."/>
            <person name="Tsang A."/>
            <person name="Grigoriev I.V."/>
            <person name="Stajich J.E."/>
            <person name="Spatafora J.W."/>
        </authorList>
    </citation>
    <scope>NUCLEOTIDE SEQUENCE</scope>
    <source>
        <strain evidence="11">RSA 2281</strain>
    </source>
</reference>
<dbReference type="PROSITE" id="PS00331">
    <property type="entry name" value="MALIC_ENZYMES"/>
    <property type="match status" value="1"/>
</dbReference>
<feature type="binding site" evidence="6">
    <location>
        <position position="475"/>
    </location>
    <ligand>
        <name>(S)-malate</name>
        <dbReference type="ChEBI" id="CHEBI:15589"/>
    </ligand>
</feature>
<dbReference type="InterPro" id="IPR037062">
    <property type="entry name" value="Malic_N_dom_sf"/>
</dbReference>
<dbReference type="SMART" id="SM00919">
    <property type="entry name" value="Malic_M"/>
    <property type="match status" value="1"/>
</dbReference>
<dbReference type="Pfam" id="PF03949">
    <property type="entry name" value="Malic_M"/>
    <property type="match status" value="1"/>
</dbReference>
<feature type="binding site" evidence="6">
    <location>
        <position position="520"/>
    </location>
    <ligand>
        <name>(S)-malate</name>
        <dbReference type="ChEBI" id="CHEBI:15589"/>
    </ligand>
</feature>
<dbReference type="Pfam" id="PF00390">
    <property type="entry name" value="malic"/>
    <property type="match status" value="1"/>
</dbReference>
<feature type="binding site" evidence="7">
    <location>
        <position position="313"/>
    </location>
    <ligand>
        <name>a divalent metal cation</name>
        <dbReference type="ChEBI" id="CHEBI:60240"/>
    </ligand>
</feature>
<organism evidence="11 12">
    <name type="scientific">Phascolomyces articulosus</name>
    <dbReference type="NCBI Taxonomy" id="60185"/>
    <lineage>
        <taxon>Eukaryota</taxon>
        <taxon>Fungi</taxon>
        <taxon>Fungi incertae sedis</taxon>
        <taxon>Mucoromycota</taxon>
        <taxon>Mucoromycotina</taxon>
        <taxon>Mucoromycetes</taxon>
        <taxon>Mucorales</taxon>
        <taxon>Lichtheimiaceae</taxon>
        <taxon>Phascolomyces</taxon>
    </lineage>
</organism>
<keyword evidence="12" id="KW-1185">Reference proteome</keyword>
<dbReference type="InterPro" id="IPR036291">
    <property type="entry name" value="NAD(P)-bd_dom_sf"/>
</dbReference>
<dbReference type="InterPro" id="IPR015884">
    <property type="entry name" value="Malic_enzyme_CS"/>
</dbReference>
<gene>
    <name evidence="11" type="ORF">BDA99DRAFT_490340</name>
</gene>
<feature type="binding site" evidence="7">
    <location>
        <position position="289"/>
    </location>
    <ligand>
        <name>a divalent metal cation</name>
        <dbReference type="ChEBI" id="CHEBI:60240"/>
    </ligand>
</feature>
<dbReference type="InterPro" id="IPR012301">
    <property type="entry name" value="Malic_N_dom"/>
</dbReference>
<dbReference type="SUPFAM" id="SSF53223">
    <property type="entry name" value="Aminoacid dehydrogenase-like, N-terminal domain"/>
    <property type="match status" value="1"/>
</dbReference>
<comment type="cofactor">
    <cofactor evidence="7">
        <name>Mg(2+)</name>
        <dbReference type="ChEBI" id="CHEBI:18420"/>
    </cofactor>
    <cofactor evidence="7">
        <name>Mn(2+)</name>
        <dbReference type="ChEBI" id="CHEBI:29035"/>
    </cofactor>
    <text evidence="7">Divalent metal cations. Prefers magnesium or manganese.</text>
</comment>
<evidence type="ECO:0000259" key="9">
    <source>
        <dbReference type="SMART" id="SM00919"/>
    </source>
</evidence>
<dbReference type="Proteomes" id="UP001209540">
    <property type="component" value="Unassembled WGS sequence"/>
</dbReference>
<dbReference type="EMBL" id="JAIXMP010000052">
    <property type="protein sequence ID" value="KAI9245361.1"/>
    <property type="molecule type" value="Genomic_DNA"/>
</dbReference>
<accession>A0AAD5P7R1</accession>
<protein>
    <recommendedName>
        <fullName evidence="8">Malic enzyme</fullName>
    </recommendedName>
</protein>
<evidence type="ECO:0000256" key="3">
    <source>
        <dbReference type="ARBA" id="ARBA00022723"/>
    </source>
</evidence>